<dbReference type="Proteomes" id="UP000189274">
    <property type="component" value="Unassembled WGS sequence"/>
</dbReference>
<protein>
    <submittedName>
        <fullName evidence="1">Transposon Ty3-I Gag-Pol polyprotein</fullName>
    </submittedName>
</protein>
<comment type="caution">
    <text evidence="1">The sequence shown here is derived from an EMBL/GenBank/DDBJ whole genome shotgun (WGS) entry which is preliminary data.</text>
</comment>
<reference evidence="2" key="1">
    <citation type="journal article" date="2017" name="Genome Announc.">
        <title>Genome sequences of Cyberlindnera fabianii 65, Pichia kudriavzevii 129, and Saccharomyces cerevisiae 131 isolated from fermented masau fruits in Zimbabwe.</title>
        <authorList>
            <person name="van Rijswijck I.M.H."/>
            <person name="Derks M.F.L."/>
            <person name="Abee T."/>
            <person name="de Ridder D."/>
            <person name="Smid E.J."/>
        </authorList>
    </citation>
    <scope>NUCLEOTIDE SEQUENCE [LARGE SCALE GENOMIC DNA]</scope>
    <source>
        <strain evidence="2">129</strain>
    </source>
</reference>
<gene>
    <name evidence="1" type="ORF">BOH78_2931</name>
</gene>
<proteinExistence type="predicted"/>
<dbReference type="EMBL" id="MQVM01000013">
    <property type="protein sequence ID" value="ONH73715.1"/>
    <property type="molecule type" value="Genomic_DNA"/>
</dbReference>
<name>A0A1V2LLC8_PICKU</name>
<evidence type="ECO:0000313" key="2">
    <source>
        <dbReference type="Proteomes" id="UP000189274"/>
    </source>
</evidence>
<evidence type="ECO:0000313" key="1">
    <source>
        <dbReference type="EMBL" id="ONH73715.1"/>
    </source>
</evidence>
<organism evidence="1 2">
    <name type="scientific">Pichia kudriavzevii</name>
    <name type="common">Yeast</name>
    <name type="synonym">Issatchenkia orientalis</name>
    <dbReference type="NCBI Taxonomy" id="4909"/>
    <lineage>
        <taxon>Eukaryota</taxon>
        <taxon>Fungi</taxon>
        <taxon>Dikarya</taxon>
        <taxon>Ascomycota</taxon>
        <taxon>Saccharomycotina</taxon>
        <taxon>Pichiomycetes</taxon>
        <taxon>Pichiales</taxon>
        <taxon>Pichiaceae</taxon>
        <taxon>Pichia</taxon>
    </lineage>
</organism>
<sequence length="98" mass="11937">MIKKEFVRRVKLILQQTLDNIVEAQRRQEKHHNKERRYFECKINAFGVKIKYKKIQPVSYGPYRLVKKINDNACEVDLSVINWKDRELNVQWTKFMLV</sequence>
<dbReference type="AlphaFoldDB" id="A0A1V2LLC8"/>
<accession>A0A1V2LLC8</accession>